<dbReference type="GO" id="GO:0005975">
    <property type="term" value="P:carbohydrate metabolic process"/>
    <property type="evidence" value="ECO:0007669"/>
    <property type="project" value="InterPro"/>
</dbReference>
<dbReference type="InterPro" id="IPR008928">
    <property type="entry name" value="6-hairpin_glycosidase_sf"/>
</dbReference>
<protein>
    <submittedName>
        <fullName evidence="3">Terpene cyclase</fullName>
    </submittedName>
</protein>
<feature type="compositionally biased region" description="Acidic residues" evidence="1">
    <location>
        <begin position="622"/>
        <end position="632"/>
    </location>
</feature>
<feature type="region of interest" description="Disordered" evidence="1">
    <location>
        <begin position="612"/>
        <end position="647"/>
    </location>
</feature>
<name>A0A150QDA8_SORCE</name>
<dbReference type="EMBL" id="JEMA01000795">
    <property type="protein sequence ID" value="KYF65862.1"/>
    <property type="molecule type" value="Genomic_DNA"/>
</dbReference>
<dbReference type="Proteomes" id="UP000075260">
    <property type="component" value="Unassembled WGS sequence"/>
</dbReference>
<feature type="signal peptide" evidence="2">
    <location>
        <begin position="1"/>
        <end position="16"/>
    </location>
</feature>
<accession>A0A150QDA8</accession>
<proteinExistence type="predicted"/>
<evidence type="ECO:0000313" key="3">
    <source>
        <dbReference type="EMBL" id="KYF65862.1"/>
    </source>
</evidence>
<sequence>MLSARALSIATLAALAAVSSALTTGCDSRKPGEEAAAAKPVAAAPAASTGAPEARKAAPRPGDDRFAVQIAANLSRVPDPAIQPAAGGGAGAELDNATFRDRTMTFVRQVIAGGDKVTCDLSLSSKRPFRAVVMGFQEGKQIARGDASDAGLCVALKGAARRAVAAAGGTPEALAGARLVVELPDHHESMVERVEAKGKGVELTQGLVPVRLLDKALLAKRIEDGKGYLLRVIDPQHKGVHKYYHAPADRFENELHTIYTASTALTLLKLHAYKPDERLLRLATEAAGFMMGMQSREMRDRTAGGFFYAFDLERKRPERRLVVGTASKSIFTLIELHGLTKEKKYLESAVMAADWLIAMQRPDGSVRSALSGQEGGAWKVQGKESMLYTGQVLSALSRTYRATNNKKYLDAAAQTADFLLARIAKKGCFLGDDYRKPNPISSSWAVQSLLDFAKASGDQRAEHAVFRCADDLVKRQWRRPEDAYRYGRWQRSLSSSGTGWLAEVMSEVYHHCRQKGMDGCDRYKDAVVAAIRLLLQYTYGPENSFVVKNPQVSAGGVFWSVRDRYVRTDSVCHAMNAYLNMMSELGDGPLLTLPERPLADRMALAAGPGGAEAANAGLAAEDSAEDGEEGDEAAAGQSGPRSEDPDD</sequence>
<dbReference type="OrthoDB" id="5483785at2"/>
<feature type="chain" id="PRO_5007566830" evidence="2">
    <location>
        <begin position="17"/>
        <end position="647"/>
    </location>
</feature>
<gene>
    <name evidence="3" type="ORF">BE15_02990</name>
</gene>
<feature type="region of interest" description="Disordered" evidence="1">
    <location>
        <begin position="26"/>
        <end position="61"/>
    </location>
</feature>
<feature type="compositionally biased region" description="Low complexity" evidence="1">
    <location>
        <begin position="34"/>
        <end position="52"/>
    </location>
</feature>
<dbReference type="Gene3D" id="1.50.10.20">
    <property type="match status" value="1"/>
</dbReference>
<comment type="caution">
    <text evidence="3">The sequence shown here is derived from an EMBL/GenBank/DDBJ whole genome shotgun (WGS) entry which is preliminary data.</text>
</comment>
<evidence type="ECO:0000256" key="1">
    <source>
        <dbReference type="SAM" id="MobiDB-lite"/>
    </source>
</evidence>
<dbReference type="PROSITE" id="PS51257">
    <property type="entry name" value="PROKAR_LIPOPROTEIN"/>
    <property type="match status" value="1"/>
</dbReference>
<organism evidence="3 4">
    <name type="scientific">Sorangium cellulosum</name>
    <name type="common">Polyangium cellulosum</name>
    <dbReference type="NCBI Taxonomy" id="56"/>
    <lineage>
        <taxon>Bacteria</taxon>
        <taxon>Pseudomonadati</taxon>
        <taxon>Myxococcota</taxon>
        <taxon>Polyangia</taxon>
        <taxon>Polyangiales</taxon>
        <taxon>Polyangiaceae</taxon>
        <taxon>Sorangium</taxon>
    </lineage>
</organism>
<reference evidence="3 4" key="1">
    <citation type="submission" date="2014-02" db="EMBL/GenBank/DDBJ databases">
        <title>The small core and large imbalanced accessory genome model reveals a collaborative survival strategy of Sorangium cellulosum strains in nature.</title>
        <authorList>
            <person name="Han K."/>
            <person name="Peng R."/>
            <person name="Blom J."/>
            <person name="Li Y.-Z."/>
        </authorList>
    </citation>
    <scope>NUCLEOTIDE SEQUENCE [LARGE SCALE GENOMIC DNA]</scope>
    <source>
        <strain evidence="3 4">So0008-312</strain>
    </source>
</reference>
<dbReference type="RefSeq" id="WP_061610872.1">
    <property type="nucleotide sequence ID" value="NZ_JEMA01000795.1"/>
</dbReference>
<evidence type="ECO:0000256" key="2">
    <source>
        <dbReference type="SAM" id="SignalP"/>
    </source>
</evidence>
<keyword evidence="2" id="KW-0732">Signal</keyword>
<dbReference type="AlphaFoldDB" id="A0A150QDA8"/>
<evidence type="ECO:0000313" key="4">
    <source>
        <dbReference type="Proteomes" id="UP000075260"/>
    </source>
</evidence>
<dbReference type="SUPFAM" id="SSF48208">
    <property type="entry name" value="Six-hairpin glycosidases"/>
    <property type="match status" value="1"/>
</dbReference>
<feature type="compositionally biased region" description="Low complexity" evidence="1">
    <location>
        <begin position="612"/>
        <end position="621"/>
    </location>
</feature>